<gene>
    <name evidence="1" type="ORF">SPIROBIBN47_150109</name>
</gene>
<reference evidence="1" key="1">
    <citation type="submission" date="2017-02" db="EMBL/GenBank/DDBJ databases">
        <authorList>
            <person name="Regsiter A."/>
            <person name="William W."/>
        </authorList>
    </citation>
    <scope>NUCLEOTIDE SEQUENCE</scope>
    <source>
        <strain evidence="1">Bib</strain>
    </source>
</reference>
<organism evidence="1">
    <name type="scientific">uncultured spirochete</name>
    <dbReference type="NCBI Taxonomy" id="156406"/>
    <lineage>
        <taxon>Bacteria</taxon>
        <taxon>Pseudomonadati</taxon>
        <taxon>Spirochaetota</taxon>
        <taxon>Spirochaetia</taxon>
        <taxon>Spirochaetales</taxon>
        <taxon>environmental samples</taxon>
    </lineage>
</organism>
<sequence length="40" mass="4361">MAGEQAHPAPQPALLPELSLEDADFFALVDAEEDFFESVI</sequence>
<name>A0A3P3XG56_9SPIR</name>
<proteinExistence type="predicted"/>
<accession>A0A3P3XG56</accession>
<dbReference type="AlphaFoldDB" id="A0A3P3XG56"/>
<dbReference type="EMBL" id="FWDM01000007">
    <property type="protein sequence ID" value="SLM10751.1"/>
    <property type="molecule type" value="Genomic_DNA"/>
</dbReference>
<protein>
    <submittedName>
        <fullName evidence="1">Uncharacterized protein</fullName>
    </submittedName>
</protein>
<evidence type="ECO:0000313" key="1">
    <source>
        <dbReference type="EMBL" id="SLM10751.1"/>
    </source>
</evidence>